<accession>A0A1Y2E2L1</accession>
<dbReference type="AlphaFoldDB" id="A0A1Y2E2L1"/>
<dbReference type="GO" id="GO:0016491">
    <property type="term" value="F:oxidoreductase activity"/>
    <property type="evidence" value="ECO:0007669"/>
    <property type="project" value="UniProtKB-KW"/>
</dbReference>
<dbReference type="Gene3D" id="3.40.50.720">
    <property type="entry name" value="NAD(P)-binding Rossmann-like Domain"/>
    <property type="match status" value="1"/>
</dbReference>
<dbReference type="GeneID" id="63774522"/>
<evidence type="ECO:0000313" key="4">
    <source>
        <dbReference type="EMBL" id="ORY65105.1"/>
    </source>
</evidence>
<dbReference type="CDD" id="cd05259">
    <property type="entry name" value="PCBER_SDR_a"/>
    <property type="match status" value="1"/>
</dbReference>
<dbReference type="SUPFAM" id="SSF51735">
    <property type="entry name" value="NAD(P)-binding Rossmann-fold domains"/>
    <property type="match status" value="1"/>
</dbReference>
<dbReference type="RefSeq" id="XP_040716257.1">
    <property type="nucleotide sequence ID" value="XM_040858310.1"/>
</dbReference>
<dbReference type="InterPro" id="IPR051609">
    <property type="entry name" value="NmrA/Isoflavone_reductase-like"/>
</dbReference>
<evidence type="ECO:0000313" key="5">
    <source>
        <dbReference type="Proteomes" id="UP000193689"/>
    </source>
</evidence>
<dbReference type="PANTHER" id="PTHR47706">
    <property type="entry name" value="NMRA-LIKE FAMILY PROTEIN"/>
    <property type="match status" value="1"/>
</dbReference>
<dbReference type="InParanoid" id="A0A1Y2E2L1"/>
<keyword evidence="5" id="KW-1185">Reference proteome</keyword>
<organism evidence="4 5">
    <name type="scientific">Pseudomassariella vexata</name>
    <dbReference type="NCBI Taxonomy" id="1141098"/>
    <lineage>
        <taxon>Eukaryota</taxon>
        <taxon>Fungi</taxon>
        <taxon>Dikarya</taxon>
        <taxon>Ascomycota</taxon>
        <taxon>Pezizomycotina</taxon>
        <taxon>Sordariomycetes</taxon>
        <taxon>Xylariomycetidae</taxon>
        <taxon>Amphisphaeriales</taxon>
        <taxon>Pseudomassariaceae</taxon>
        <taxon>Pseudomassariella</taxon>
    </lineage>
</organism>
<sequence length="303" mass="32459">MSEEIKNVTIVGASGNVGAPVLRALLDANCFTITVLIRPTSTSTFPPGPTVEEVDFDSHASLVSALKGQDAVICTVPEGVQQPIIDAAVAAGVRRFILSEFGLDTRTITTDQLEGLGKIMQGKVQMLEYIQNKSKENPGFTWTAIKTGPFFDWGLAWGSLGFEKKTKTAQICDSGNERFPACNLPFVGKAVVAVLQHLDKTANAYLEVASFNTTQNDILALIKKNSSDGAEWNVIHTGSTEIKKAGLESLGKGDFFGGFIPLLMNHWFADGAGRALKLEDSANAILGLAEEDPESAIKAWLAN</sequence>
<evidence type="ECO:0000259" key="3">
    <source>
        <dbReference type="Pfam" id="PF05368"/>
    </source>
</evidence>
<comment type="caution">
    <text evidence="4">The sequence shown here is derived from an EMBL/GenBank/DDBJ whole genome shotgun (WGS) entry which is preliminary data.</text>
</comment>
<dbReference type="EMBL" id="MCFJ01000006">
    <property type="protein sequence ID" value="ORY65105.1"/>
    <property type="molecule type" value="Genomic_DNA"/>
</dbReference>
<dbReference type="PANTHER" id="PTHR47706:SF10">
    <property type="entry name" value="NMRA-LIKE DOMAIN-CONTAINING PROTEIN"/>
    <property type="match status" value="1"/>
</dbReference>
<dbReference type="InterPro" id="IPR036291">
    <property type="entry name" value="NAD(P)-bd_dom_sf"/>
</dbReference>
<evidence type="ECO:0000256" key="1">
    <source>
        <dbReference type="ARBA" id="ARBA00022857"/>
    </source>
</evidence>
<dbReference type="InterPro" id="IPR008030">
    <property type="entry name" value="NmrA-like"/>
</dbReference>
<reference evidence="4 5" key="1">
    <citation type="submission" date="2016-07" db="EMBL/GenBank/DDBJ databases">
        <title>Pervasive Adenine N6-methylation of Active Genes in Fungi.</title>
        <authorList>
            <consortium name="DOE Joint Genome Institute"/>
            <person name="Mondo S.J."/>
            <person name="Dannebaum R.O."/>
            <person name="Kuo R.C."/>
            <person name="Labutti K."/>
            <person name="Haridas S."/>
            <person name="Kuo A."/>
            <person name="Salamov A."/>
            <person name="Ahrendt S.R."/>
            <person name="Lipzen A."/>
            <person name="Sullivan W."/>
            <person name="Andreopoulos W.B."/>
            <person name="Clum A."/>
            <person name="Lindquist E."/>
            <person name="Daum C."/>
            <person name="Ramamoorthy G.K."/>
            <person name="Gryganskyi A."/>
            <person name="Culley D."/>
            <person name="Magnuson J.K."/>
            <person name="James T.Y."/>
            <person name="O'Malley M.A."/>
            <person name="Stajich J.E."/>
            <person name="Spatafora J.W."/>
            <person name="Visel A."/>
            <person name="Grigoriev I.V."/>
        </authorList>
    </citation>
    <scope>NUCLEOTIDE SEQUENCE [LARGE SCALE GENOMIC DNA]</scope>
    <source>
        <strain evidence="4 5">CBS 129021</strain>
    </source>
</reference>
<evidence type="ECO:0000256" key="2">
    <source>
        <dbReference type="ARBA" id="ARBA00023002"/>
    </source>
</evidence>
<name>A0A1Y2E2L1_9PEZI</name>
<dbReference type="OrthoDB" id="9984533at2759"/>
<protein>
    <recommendedName>
        <fullName evidence="3">NmrA-like domain-containing protein</fullName>
    </recommendedName>
</protein>
<keyword evidence="2" id="KW-0560">Oxidoreductase</keyword>
<dbReference type="Proteomes" id="UP000193689">
    <property type="component" value="Unassembled WGS sequence"/>
</dbReference>
<proteinExistence type="predicted"/>
<keyword evidence="1" id="KW-0521">NADP</keyword>
<feature type="domain" description="NmrA-like" evidence="3">
    <location>
        <begin position="6"/>
        <end position="231"/>
    </location>
</feature>
<gene>
    <name evidence="4" type="ORF">BCR38DRAFT_408848</name>
</gene>
<dbReference type="Pfam" id="PF05368">
    <property type="entry name" value="NmrA"/>
    <property type="match status" value="1"/>
</dbReference>
<dbReference type="InterPro" id="IPR045312">
    <property type="entry name" value="PCBER-like"/>
</dbReference>